<feature type="binding site" evidence="7">
    <location>
        <position position="14"/>
    </location>
    <ligand>
        <name>tRNA</name>
        <dbReference type="ChEBI" id="CHEBI:17843"/>
    </ligand>
</feature>
<sequence>MYIIVGLGNPGEEYARTRHNTGRMAADFLKNKVSGIKIVTPDTYMNESGRAVAKAMVGKKAKNLIVIYDDLDLPLGTLKISYNRSSGGHKGLESIIRALKTKEFIRIRIGIGKAKDVEKHILSDFKKPELETLKKVFKKATEAVQTMVAEGLTIAMTKFNA</sequence>
<dbReference type="InterPro" id="IPR036416">
    <property type="entry name" value="Pept_tRNA_hydro_sf"/>
</dbReference>
<feature type="site" description="Discriminates between blocked and unblocked aminoacyl-tRNA" evidence="7">
    <location>
        <position position="9"/>
    </location>
</feature>
<evidence type="ECO:0000256" key="5">
    <source>
        <dbReference type="ARBA" id="ARBA00038063"/>
    </source>
</evidence>
<evidence type="ECO:0000313" key="10">
    <source>
        <dbReference type="EMBL" id="OHB09603.1"/>
    </source>
</evidence>
<keyword evidence="4 7" id="KW-0694">RNA-binding</keyword>
<keyword evidence="7" id="KW-0963">Cytoplasm</keyword>
<keyword evidence="3 7" id="KW-0378">Hydrolase</keyword>
<dbReference type="EMBL" id="MHWP01000030">
    <property type="protein sequence ID" value="OHB09603.1"/>
    <property type="molecule type" value="Genomic_DNA"/>
</dbReference>
<evidence type="ECO:0000313" key="11">
    <source>
        <dbReference type="Proteomes" id="UP000177202"/>
    </source>
</evidence>
<dbReference type="STRING" id="1802772.A3H60_00610"/>
<feature type="binding site" evidence="7">
    <location>
        <position position="44"/>
    </location>
    <ligand>
        <name>tRNA</name>
        <dbReference type="ChEBI" id="CHEBI:17843"/>
    </ligand>
</feature>
<dbReference type="EC" id="3.1.1.29" evidence="1 7"/>
<evidence type="ECO:0000256" key="4">
    <source>
        <dbReference type="ARBA" id="ARBA00022884"/>
    </source>
</evidence>
<evidence type="ECO:0000256" key="1">
    <source>
        <dbReference type="ARBA" id="ARBA00013260"/>
    </source>
</evidence>
<dbReference type="CDD" id="cd00462">
    <property type="entry name" value="PTH"/>
    <property type="match status" value="1"/>
</dbReference>
<comment type="caution">
    <text evidence="7">Lacks conserved residue(s) required for the propagation of feature annotation.</text>
</comment>
<comment type="function">
    <text evidence="7">Catalyzes the release of premature peptidyl moieties from peptidyl-tRNA molecules trapped in stalled 50S ribosomal subunits, and thus maintains levels of free tRNAs and 50S ribosomes.</text>
</comment>
<accession>A0A1G2UJK9</accession>
<dbReference type="GO" id="GO:0072344">
    <property type="term" value="P:rescue of stalled ribosome"/>
    <property type="evidence" value="ECO:0007669"/>
    <property type="project" value="UniProtKB-UniRule"/>
</dbReference>
<feature type="binding site" evidence="7">
    <location>
        <position position="46"/>
    </location>
    <ligand>
        <name>tRNA</name>
        <dbReference type="ChEBI" id="CHEBI:17843"/>
    </ligand>
</feature>
<comment type="function">
    <text evidence="7">Hydrolyzes ribosome-free peptidyl-tRNAs (with 1 or more amino acids incorporated), which drop off the ribosome during protein synthesis, or as a result of ribosome stalling.</text>
</comment>
<evidence type="ECO:0000256" key="8">
    <source>
        <dbReference type="RuleBase" id="RU000673"/>
    </source>
</evidence>
<name>A0A1G2UJK9_9BACT</name>
<comment type="catalytic activity">
    <reaction evidence="7 8">
        <text>an N-acyl-L-alpha-aminoacyl-tRNA + H2O = an N-acyl-L-amino acid + a tRNA + H(+)</text>
        <dbReference type="Rhea" id="RHEA:54448"/>
        <dbReference type="Rhea" id="RHEA-COMP:10123"/>
        <dbReference type="Rhea" id="RHEA-COMP:13883"/>
        <dbReference type="ChEBI" id="CHEBI:15377"/>
        <dbReference type="ChEBI" id="CHEBI:15378"/>
        <dbReference type="ChEBI" id="CHEBI:59874"/>
        <dbReference type="ChEBI" id="CHEBI:78442"/>
        <dbReference type="ChEBI" id="CHEBI:138191"/>
        <dbReference type="EC" id="3.1.1.29"/>
    </reaction>
</comment>
<feature type="active site" description="Proton acceptor" evidence="7">
    <location>
        <position position="19"/>
    </location>
</feature>
<dbReference type="InterPro" id="IPR001328">
    <property type="entry name" value="Pept_tRNA_hydro"/>
</dbReference>
<dbReference type="GO" id="GO:0004045">
    <property type="term" value="F:peptidyl-tRNA hydrolase activity"/>
    <property type="evidence" value="ECO:0007669"/>
    <property type="project" value="UniProtKB-UniRule"/>
</dbReference>
<evidence type="ECO:0000256" key="7">
    <source>
        <dbReference type="HAMAP-Rule" id="MF_00083"/>
    </source>
</evidence>
<feature type="site" description="Stabilizes the basic form of H active site to accept a proton" evidence="7">
    <location>
        <position position="69"/>
    </location>
</feature>
<reference evidence="10 11" key="1">
    <citation type="journal article" date="2016" name="Nat. Commun.">
        <title>Thousands of microbial genomes shed light on interconnected biogeochemical processes in an aquifer system.</title>
        <authorList>
            <person name="Anantharaman K."/>
            <person name="Brown C.T."/>
            <person name="Hug L.A."/>
            <person name="Sharon I."/>
            <person name="Castelle C.J."/>
            <person name="Probst A.J."/>
            <person name="Thomas B.C."/>
            <person name="Singh A."/>
            <person name="Wilkins M.J."/>
            <person name="Karaoz U."/>
            <person name="Brodie E.L."/>
            <person name="Williams K.H."/>
            <person name="Hubbard S.S."/>
            <person name="Banfield J.F."/>
        </authorList>
    </citation>
    <scope>NUCLEOTIDE SEQUENCE [LARGE SCALE GENOMIC DNA]</scope>
</reference>
<dbReference type="Pfam" id="PF01195">
    <property type="entry name" value="Pept_tRNA_hydro"/>
    <property type="match status" value="1"/>
</dbReference>
<proteinExistence type="inferred from homology"/>
<dbReference type="GO" id="GO:0005737">
    <property type="term" value="C:cytoplasm"/>
    <property type="evidence" value="ECO:0007669"/>
    <property type="project" value="UniProtKB-SubCell"/>
</dbReference>
<comment type="subunit">
    <text evidence="7">Monomer.</text>
</comment>
<evidence type="ECO:0000256" key="3">
    <source>
        <dbReference type="ARBA" id="ARBA00022801"/>
    </source>
</evidence>
<dbReference type="PANTHER" id="PTHR17224">
    <property type="entry name" value="PEPTIDYL-TRNA HYDROLASE"/>
    <property type="match status" value="1"/>
</dbReference>
<protein>
    <recommendedName>
        <fullName evidence="6 7">Peptidyl-tRNA hydrolase</fullName>
        <shortName evidence="7">Pth</shortName>
        <ecNumber evidence="1 7">3.1.1.29</ecNumber>
    </recommendedName>
</protein>
<keyword evidence="2 7" id="KW-0820">tRNA-binding</keyword>
<evidence type="ECO:0000256" key="6">
    <source>
        <dbReference type="ARBA" id="ARBA00050038"/>
    </source>
</evidence>
<evidence type="ECO:0000256" key="2">
    <source>
        <dbReference type="ARBA" id="ARBA00022555"/>
    </source>
</evidence>
<dbReference type="HAMAP" id="MF_00083">
    <property type="entry name" value="Pept_tRNA_hydro_bact"/>
    <property type="match status" value="1"/>
</dbReference>
<evidence type="ECO:0000256" key="9">
    <source>
        <dbReference type="RuleBase" id="RU004320"/>
    </source>
</evidence>
<dbReference type="GO" id="GO:0006515">
    <property type="term" value="P:protein quality control for misfolded or incompletely synthesized proteins"/>
    <property type="evidence" value="ECO:0007669"/>
    <property type="project" value="UniProtKB-UniRule"/>
</dbReference>
<dbReference type="PROSITE" id="PS01195">
    <property type="entry name" value="PEPT_TRNA_HYDROL_1"/>
    <property type="match status" value="1"/>
</dbReference>
<dbReference type="SUPFAM" id="SSF53178">
    <property type="entry name" value="Peptidyl-tRNA hydrolase-like"/>
    <property type="match status" value="1"/>
</dbReference>
<comment type="subcellular location">
    <subcellularLocation>
        <location evidence="7">Cytoplasm</location>
    </subcellularLocation>
</comment>
<dbReference type="NCBIfam" id="TIGR00447">
    <property type="entry name" value="pth"/>
    <property type="match status" value="1"/>
</dbReference>
<dbReference type="Proteomes" id="UP000177202">
    <property type="component" value="Unassembled WGS sequence"/>
</dbReference>
<organism evidence="10 11">
    <name type="scientific">Candidatus Zambryskibacteria bacterium RIFCSPLOWO2_02_FULL_44_12b</name>
    <dbReference type="NCBI Taxonomy" id="1802772"/>
    <lineage>
        <taxon>Bacteria</taxon>
        <taxon>Candidatus Zambryskiibacteriota</taxon>
    </lineage>
</organism>
<dbReference type="PANTHER" id="PTHR17224:SF1">
    <property type="entry name" value="PEPTIDYL-TRNA HYDROLASE"/>
    <property type="match status" value="1"/>
</dbReference>
<comment type="caution">
    <text evidence="10">The sequence shown here is derived from an EMBL/GenBank/DDBJ whole genome shotgun (WGS) entry which is preliminary data.</text>
</comment>
<dbReference type="Gene3D" id="3.40.50.1470">
    <property type="entry name" value="Peptidyl-tRNA hydrolase"/>
    <property type="match status" value="1"/>
</dbReference>
<gene>
    <name evidence="7" type="primary">pth</name>
    <name evidence="10" type="ORF">A3H60_00610</name>
</gene>
<dbReference type="AlphaFoldDB" id="A0A1G2UJK9"/>
<comment type="similarity">
    <text evidence="5 7 9">Belongs to the PTH family.</text>
</comment>
<dbReference type="GO" id="GO:0000049">
    <property type="term" value="F:tRNA binding"/>
    <property type="evidence" value="ECO:0007669"/>
    <property type="project" value="UniProtKB-UniRule"/>
</dbReference>
<dbReference type="InterPro" id="IPR018171">
    <property type="entry name" value="Pept_tRNA_hydro_CS"/>
</dbReference>